<dbReference type="RefSeq" id="WP_188385114.1">
    <property type="nucleotide sequence ID" value="NZ_BMEY01000013.1"/>
</dbReference>
<evidence type="ECO:0000313" key="1">
    <source>
        <dbReference type="EMBL" id="GGA81650.1"/>
    </source>
</evidence>
<sequence length="105" mass="12389">MTNKNKQLNLKSLRFLSPKLYNYITDILQETYNIHSYDLQMDAEQKEDGLQVIIRYGETFSHKQANFFTHEQIDNLSNEILDFVNKTGEACTEVLIDDYFKIYAP</sequence>
<comment type="caution">
    <text evidence="1">The sequence shown here is derived from an EMBL/GenBank/DDBJ whole genome shotgun (WGS) entry which is preliminary data.</text>
</comment>
<proteinExistence type="predicted"/>
<dbReference type="AlphaFoldDB" id="A0A916S3Y3"/>
<protein>
    <submittedName>
        <fullName evidence="1">Uncharacterized protein</fullName>
    </submittedName>
</protein>
<keyword evidence="2" id="KW-1185">Reference proteome</keyword>
<accession>A0A916S3Y3</accession>
<reference evidence="1" key="2">
    <citation type="submission" date="2020-09" db="EMBL/GenBank/DDBJ databases">
        <authorList>
            <person name="Sun Q."/>
            <person name="Zhou Y."/>
        </authorList>
    </citation>
    <scope>NUCLEOTIDE SEQUENCE</scope>
    <source>
        <strain evidence="1">CGMCC 1.12408</strain>
    </source>
</reference>
<gene>
    <name evidence="1" type="ORF">GCM10008025_26180</name>
</gene>
<evidence type="ECO:0000313" key="2">
    <source>
        <dbReference type="Proteomes" id="UP000613512"/>
    </source>
</evidence>
<dbReference type="Proteomes" id="UP000613512">
    <property type="component" value="Unassembled WGS sequence"/>
</dbReference>
<dbReference type="EMBL" id="BMEY01000013">
    <property type="protein sequence ID" value="GGA81650.1"/>
    <property type="molecule type" value="Genomic_DNA"/>
</dbReference>
<name>A0A916S3Y3_9BACI</name>
<organism evidence="1 2">
    <name type="scientific">Ornithinibacillus halotolerans</name>
    <dbReference type="NCBI Taxonomy" id="1274357"/>
    <lineage>
        <taxon>Bacteria</taxon>
        <taxon>Bacillati</taxon>
        <taxon>Bacillota</taxon>
        <taxon>Bacilli</taxon>
        <taxon>Bacillales</taxon>
        <taxon>Bacillaceae</taxon>
        <taxon>Ornithinibacillus</taxon>
    </lineage>
</organism>
<reference evidence="1" key="1">
    <citation type="journal article" date="2014" name="Int. J. Syst. Evol. Microbiol.">
        <title>Complete genome sequence of Corynebacterium casei LMG S-19264T (=DSM 44701T), isolated from a smear-ripened cheese.</title>
        <authorList>
            <consortium name="US DOE Joint Genome Institute (JGI-PGF)"/>
            <person name="Walter F."/>
            <person name="Albersmeier A."/>
            <person name="Kalinowski J."/>
            <person name="Ruckert C."/>
        </authorList>
    </citation>
    <scope>NUCLEOTIDE SEQUENCE</scope>
    <source>
        <strain evidence="1">CGMCC 1.12408</strain>
    </source>
</reference>